<dbReference type="Proteomes" id="UP000245793">
    <property type="component" value="Unassembled WGS sequence"/>
</dbReference>
<sequence>MAKKLLIALVVIYFIMVIFVPFGETDNEKGRGLVLLTYASILAGGIIFRKTNGEGIAFKTAPLQNPITRNRIINIGSITAFISTIVGIILSIFVYKHFELSYMYDFVTAIVVLLVIWNGVKLIAGKIEQDLDPKLNNKPFKDRKNK</sequence>
<keyword evidence="3" id="KW-1185">Reference proteome</keyword>
<evidence type="ECO:0000313" key="3">
    <source>
        <dbReference type="Proteomes" id="UP000245793"/>
    </source>
</evidence>
<comment type="caution">
    <text evidence="2">The sequence shown here is derived from an EMBL/GenBank/DDBJ whole genome shotgun (WGS) entry which is preliminary data.</text>
</comment>
<dbReference type="RefSeq" id="WP_116480471.1">
    <property type="nucleotide sequence ID" value="NZ_QEKV01000010.1"/>
</dbReference>
<keyword evidence="1" id="KW-0472">Membrane</keyword>
<organism evidence="2 3">
    <name type="scientific">Ezakiella coagulans</name>
    <dbReference type="NCBI Taxonomy" id="46507"/>
    <lineage>
        <taxon>Bacteria</taxon>
        <taxon>Bacillati</taxon>
        <taxon>Bacillota</taxon>
        <taxon>Tissierellia</taxon>
        <taxon>Ezakiella</taxon>
    </lineage>
</organism>
<evidence type="ECO:0000313" key="2">
    <source>
        <dbReference type="EMBL" id="PVY89172.1"/>
    </source>
</evidence>
<feature type="transmembrane region" description="Helical" evidence="1">
    <location>
        <begin position="34"/>
        <end position="51"/>
    </location>
</feature>
<feature type="transmembrane region" description="Helical" evidence="1">
    <location>
        <begin position="101"/>
        <end position="120"/>
    </location>
</feature>
<gene>
    <name evidence="2" type="ORF">C7381_11010</name>
</gene>
<name>A0A2U1DNP4_9FIRM</name>
<accession>A0A2U1DNP4</accession>
<feature type="transmembrane region" description="Helical" evidence="1">
    <location>
        <begin position="5"/>
        <end position="22"/>
    </location>
</feature>
<proteinExistence type="predicted"/>
<dbReference type="AlphaFoldDB" id="A0A2U1DNP4"/>
<reference evidence="2 3" key="1">
    <citation type="submission" date="2018-04" db="EMBL/GenBank/DDBJ databases">
        <title>Genomic Encyclopedia of Type Strains, Phase IV (KMG-IV): sequencing the most valuable type-strain genomes for metagenomic binning, comparative biology and taxonomic classification.</title>
        <authorList>
            <person name="Goeker M."/>
        </authorList>
    </citation>
    <scope>NUCLEOTIDE SEQUENCE [LARGE SCALE GENOMIC DNA]</scope>
    <source>
        <strain evidence="2 3">DSM 20705</strain>
    </source>
</reference>
<dbReference type="EMBL" id="QEKV01000010">
    <property type="protein sequence ID" value="PVY89172.1"/>
    <property type="molecule type" value="Genomic_DNA"/>
</dbReference>
<keyword evidence="1" id="KW-1133">Transmembrane helix</keyword>
<evidence type="ECO:0000256" key="1">
    <source>
        <dbReference type="SAM" id="Phobius"/>
    </source>
</evidence>
<feature type="transmembrane region" description="Helical" evidence="1">
    <location>
        <begin position="72"/>
        <end position="95"/>
    </location>
</feature>
<keyword evidence="1" id="KW-0812">Transmembrane</keyword>
<protein>
    <submittedName>
        <fullName evidence="2">Uncharacterized protein</fullName>
    </submittedName>
</protein>